<comment type="similarity">
    <text evidence="2">Belongs to the resistance-nodulation-cell division (RND) (TC 2.A.6) family.</text>
</comment>
<evidence type="ECO:0000256" key="4">
    <source>
        <dbReference type="ARBA" id="ARBA00022475"/>
    </source>
</evidence>
<gene>
    <name evidence="11" type="ORF">A6X21_03090</name>
</gene>
<dbReference type="Pfam" id="PF00873">
    <property type="entry name" value="ACR_tran"/>
    <property type="match status" value="1"/>
</dbReference>
<feature type="compositionally biased region" description="Polar residues" evidence="9">
    <location>
        <begin position="1054"/>
        <end position="1063"/>
    </location>
</feature>
<evidence type="ECO:0000256" key="3">
    <source>
        <dbReference type="ARBA" id="ARBA00022448"/>
    </source>
</evidence>
<evidence type="ECO:0000313" key="11">
    <source>
        <dbReference type="EMBL" id="ODA34676.1"/>
    </source>
</evidence>
<keyword evidence="5" id="KW-0997">Cell inner membrane</keyword>
<dbReference type="Gene3D" id="3.30.70.1320">
    <property type="entry name" value="Multidrug efflux transporter AcrB pore domain like"/>
    <property type="match status" value="1"/>
</dbReference>
<dbReference type="PRINTS" id="PR00702">
    <property type="entry name" value="ACRIFLAVINRP"/>
</dbReference>
<dbReference type="SUPFAM" id="SSF82714">
    <property type="entry name" value="Multidrug efflux transporter AcrB TolC docking domain, DN and DC subdomains"/>
    <property type="match status" value="2"/>
</dbReference>
<feature type="transmembrane region" description="Helical" evidence="10">
    <location>
        <begin position="904"/>
        <end position="926"/>
    </location>
</feature>
<dbReference type="NCBIfam" id="TIGR00915">
    <property type="entry name" value="2A0602"/>
    <property type="match status" value="1"/>
</dbReference>
<keyword evidence="8 10" id="KW-0472">Membrane</keyword>
<feature type="transmembrane region" description="Helical" evidence="10">
    <location>
        <begin position="1009"/>
        <end position="1036"/>
    </location>
</feature>
<feature type="transmembrane region" description="Helical" evidence="10">
    <location>
        <begin position="880"/>
        <end position="898"/>
    </location>
</feature>
<accession>A0A1C3EN52</accession>
<keyword evidence="12" id="KW-1185">Reference proteome</keyword>
<dbReference type="SUPFAM" id="SSF82866">
    <property type="entry name" value="Multidrug efflux transporter AcrB transmembrane domain"/>
    <property type="match status" value="2"/>
</dbReference>
<dbReference type="InterPro" id="IPR004764">
    <property type="entry name" value="MdtF-like"/>
</dbReference>
<feature type="transmembrane region" description="Helical" evidence="10">
    <location>
        <begin position="440"/>
        <end position="460"/>
    </location>
</feature>
<organism evidence="11 12">
    <name type="scientific">Planctopirus hydrillae</name>
    <dbReference type="NCBI Taxonomy" id="1841610"/>
    <lineage>
        <taxon>Bacteria</taxon>
        <taxon>Pseudomonadati</taxon>
        <taxon>Planctomycetota</taxon>
        <taxon>Planctomycetia</taxon>
        <taxon>Planctomycetales</taxon>
        <taxon>Planctomycetaceae</taxon>
        <taxon>Planctopirus</taxon>
    </lineage>
</organism>
<dbReference type="GO" id="GO:0015562">
    <property type="term" value="F:efflux transmembrane transporter activity"/>
    <property type="evidence" value="ECO:0007669"/>
    <property type="project" value="InterPro"/>
</dbReference>
<feature type="transmembrane region" description="Helical" evidence="10">
    <location>
        <begin position="977"/>
        <end position="997"/>
    </location>
</feature>
<sequence>MRLAHFFIDRPIFATVISVVIMILGGISYLNLPAAQYPDVVPPTIVVRASYPGASPEVIAETVATPIEQEVNGVEDMLYMSSQCTTDGAMSLTITFKLGTDLDKAQVLVQNRVAVALPRLPEDVSRLGVTTVKTSPDILMVIHFTSPDNSFDQLYVGNYALIRIRDAIARVDGVGDVNLFGLREYSMRVWLDPEKLSHLALTSGDVITAMRGQNIQVASGVIGQPPTPGGADFQLPVNTLGRLAEPAQFENIIIRTGEDGRVVRVKDIARIELGARDYAVNSYLDNKPAVATVIALRPGANALATAQAVQATVKTLSEDFQKGFEYRIVYNPTVFVEESIEAVLHTLYEAIILVVIVILVFLQNWRATLIPLAAIPVSLVGTFAAMSAFGFSLNMLSLFGLVLAIGIVVDDAIVVVENVERHMAMGLSPREASYKAMDEVTAAVIAIAVGLSAVFVPTAFISGITGQFYRQFALTIAVSTLLSAFNSLTLSPALCAILLRPHNAPKDWFTRLWDFFLGWFFSLFNRVFDAMTAIYGRSVSIMVRYAFFPLAVYVGLVAVTIYGFREVPTGFIPAQDRGYLITVVQLPDGASLERTDAVVKQATEIALKHHAVEHAVAFVGFSGATRANSPNAGAIFLVPRPFKERHHDDPNANQLLAEIQAEFSKIPDAMIFVVPPPPVQGLGTSGGYKFLVQDRGGHGAKALQEATDELIAATRAEPSLAGVFTTYRAGTPQLFADVDRVKASMLNVPISNIFEALQVNLGSSYVNDFNLFGRTFQVRAQADGSYRLNPDDILRLKTRNTKGAMVPLASVMHVDWRSGPDRVVRYNMYPAAEVQGDTMPGHSSGESIAAIERLAKKTLPDGMSIEWTELAYQEKMAGNTALYIFPLCVLFVFLVHSAEYESWSLPLAIILIAPVCLPFALGGVWLRGMDNNIITQIGFVVLIGLAAKNAVLIVEFAKQLEEEGRDRFEAAIEACRLRLRPIMMTSFAFILGVLPLARAHGAGAELRQVLGTAVFAGMLGVTIFGLFLTPAFYVVLRGLTDRFWGPQFVHHQPTDQSSHSPSGSEPRAVAQASSDGHTAAKH</sequence>
<dbReference type="InterPro" id="IPR027463">
    <property type="entry name" value="AcrB_DN_DC_subdom"/>
</dbReference>
<dbReference type="OrthoDB" id="220575at2"/>
<comment type="subcellular location">
    <subcellularLocation>
        <location evidence="1">Cell inner membrane</location>
        <topology evidence="1">Multi-pass membrane protein</topology>
    </subcellularLocation>
</comment>
<dbReference type="STRING" id="1841610.A6X21_03090"/>
<dbReference type="Gene3D" id="1.20.1640.10">
    <property type="entry name" value="Multidrug efflux transporter AcrB transmembrane domain"/>
    <property type="match status" value="2"/>
</dbReference>
<dbReference type="Gene3D" id="3.30.2090.10">
    <property type="entry name" value="Multidrug efflux transporter AcrB TolC docking domain, DN and DC subdomains"/>
    <property type="match status" value="2"/>
</dbReference>
<dbReference type="AlphaFoldDB" id="A0A1C3EN52"/>
<feature type="transmembrane region" description="Helical" evidence="10">
    <location>
        <begin position="472"/>
        <end position="500"/>
    </location>
</feature>
<evidence type="ECO:0000256" key="5">
    <source>
        <dbReference type="ARBA" id="ARBA00022519"/>
    </source>
</evidence>
<proteinExistence type="inferred from homology"/>
<keyword evidence="3" id="KW-0813">Transport</keyword>
<keyword evidence="4" id="KW-1003">Cell membrane</keyword>
<evidence type="ECO:0000256" key="6">
    <source>
        <dbReference type="ARBA" id="ARBA00022692"/>
    </source>
</evidence>
<keyword evidence="7 10" id="KW-1133">Transmembrane helix</keyword>
<feature type="transmembrane region" description="Helical" evidence="10">
    <location>
        <begin position="512"/>
        <end position="535"/>
    </location>
</feature>
<dbReference type="NCBIfam" id="NF000282">
    <property type="entry name" value="RND_permease_1"/>
    <property type="match status" value="1"/>
</dbReference>
<comment type="caution">
    <text evidence="11">The sequence shown here is derived from an EMBL/GenBank/DDBJ whole genome shotgun (WGS) entry which is preliminary data.</text>
</comment>
<dbReference type="GO" id="GO:0009636">
    <property type="term" value="P:response to toxic substance"/>
    <property type="evidence" value="ECO:0007669"/>
    <property type="project" value="UniProtKB-ARBA"/>
</dbReference>
<dbReference type="FunFam" id="3.30.70.1430:FF:000001">
    <property type="entry name" value="Efflux pump membrane transporter"/>
    <property type="match status" value="1"/>
</dbReference>
<dbReference type="Gene3D" id="3.30.70.1430">
    <property type="entry name" value="Multidrug efflux transporter AcrB pore domain"/>
    <property type="match status" value="2"/>
</dbReference>
<reference evidence="11 12" key="1">
    <citation type="submission" date="2016-05" db="EMBL/GenBank/DDBJ databases">
        <title>Genomic and physiological characterization of Planctopirus sp. isolated from fresh water lake.</title>
        <authorList>
            <person name="Subhash Y."/>
            <person name="Ramana C."/>
        </authorList>
    </citation>
    <scope>NUCLEOTIDE SEQUENCE [LARGE SCALE GENOMIC DNA]</scope>
    <source>
        <strain evidence="11 12">JC280</strain>
    </source>
</reference>
<feature type="transmembrane region" description="Helical" evidence="10">
    <location>
        <begin position="541"/>
        <end position="564"/>
    </location>
</feature>
<dbReference type="GO" id="GO:0042910">
    <property type="term" value="F:xenobiotic transmembrane transporter activity"/>
    <property type="evidence" value="ECO:0007669"/>
    <property type="project" value="TreeGrafter"/>
</dbReference>
<feature type="transmembrane region" description="Helical" evidence="10">
    <location>
        <begin position="369"/>
        <end position="389"/>
    </location>
</feature>
<evidence type="ECO:0000256" key="1">
    <source>
        <dbReference type="ARBA" id="ARBA00004429"/>
    </source>
</evidence>
<protein>
    <submittedName>
        <fullName evidence="11">RND transporter</fullName>
    </submittedName>
</protein>
<evidence type="ECO:0000256" key="2">
    <source>
        <dbReference type="ARBA" id="ARBA00010942"/>
    </source>
</evidence>
<dbReference type="GO" id="GO:0005886">
    <property type="term" value="C:plasma membrane"/>
    <property type="evidence" value="ECO:0007669"/>
    <property type="project" value="UniProtKB-SubCell"/>
</dbReference>
<feature type="transmembrane region" description="Helical" evidence="10">
    <location>
        <begin position="12"/>
        <end position="32"/>
    </location>
</feature>
<dbReference type="SUPFAM" id="SSF82693">
    <property type="entry name" value="Multidrug efflux transporter AcrB pore domain, PN1, PN2, PC1 and PC2 subdomains"/>
    <property type="match status" value="4"/>
</dbReference>
<dbReference type="FunFam" id="1.20.1640.10:FF:000001">
    <property type="entry name" value="Efflux pump membrane transporter"/>
    <property type="match status" value="1"/>
</dbReference>
<keyword evidence="6 10" id="KW-0812">Transmembrane</keyword>
<dbReference type="EMBL" id="LYDR01000039">
    <property type="protein sequence ID" value="ODA34676.1"/>
    <property type="molecule type" value="Genomic_DNA"/>
</dbReference>
<evidence type="ECO:0000256" key="7">
    <source>
        <dbReference type="ARBA" id="ARBA00022989"/>
    </source>
</evidence>
<evidence type="ECO:0000256" key="8">
    <source>
        <dbReference type="ARBA" id="ARBA00023136"/>
    </source>
</evidence>
<evidence type="ECO:0000313" key="12">
    <source>
        <dbReference type="Proteomes" id="UP000094828"/>
    </source>
</evidence>
<feature type="region of interest" description="Disordered" evidence="9">
    <location>
        <begin position="1050"/>
        <end position="1082"/>
    </location>
</feature>
<feature type="transmembrane region" description="Helical" evidence="10">
    <location>
        <begin position="342"/>
        <end position="362"/>
    </location>
</feature>
<dbReference type="InterPro" id="IPR001036">
    <property type="entry name" value="Acrflvin-R"/>
</dbReference>
<dbReference type="RefSeq" id="WP_068846147.1">
    <property type="nucleotide sequence ID" value="NZ_LYDR01000039.1"/>
</dbReference>
<name>A0A1C3EN52_9PLAN</name>
<feature type="transmembrane region" description="Helical" evidence="10">
    <location>
        <begin position="933"/>
        <end position="957"/>
    </location>
</feature>
<evidence type="ECO:0000256" key="10">
    <source>
        <dbReference type="SAM" id="Phobius"/>
    </source>
</evidence>
<dbReference type="Gene3D" id="3.30.70.1440">
    <property type="entry name" value="Multidrug efflux transporter AcrB pore domain"/>
    <property type="match status" value="1"/>
</dbReference>
<evidence type="ECO:0000256" key="9">
    <source>
        <dbReference type="SAM" id="MobiDB-lite"/>
    </source>
</evidence>
<dbReference type="PANTHER" id="PTHR32063">
    <property type="match status" value="1"/>
</dbReference>
<dbReference type="Proteomes" id="UP000094828">
    <property type="component" value="Unassembled WGS sequence"/>
</dbReference>
<dbReference type="PANTHER" id="PTHR32063:SF11">
    <property type="entry name" value="CATION OR DRUG EFFLUX SYSTEM PROTEIN"/>
    <property type="match status" value="1"/>
</dbReference>